<reference evidence="2" key="1">
    <citation type="submission" date="2022-07" db="EMBL/GenBank/DDBJ databases">
        <title>Genome Sequence of Physisporinus lineatus.</title>
        <authorList>
            <person name="Buettner E."/>
        </authorList>
    </citation>
    <scope>NUCLEOTIDE SEQUENCE</scope>
    <source>
        <strain evidence="2">VT162</strain>
    </source>
</reference>
<keyword evidence="3" id="KW-1185">Reference proteome</keyword>
<sequence>MDELESIHLPPGMTPLEVDAEALVARYVVIAVFGAWIWDGLLNIPDDVKMFRQYKIRLPDVVYILSRVSMLGFLSGTASMVFQPKDCSSAIKPVIWFSLLAIPPNAYLFVLRIQAVFYDSRIVKTFFIVMWLCSLAGSLLQPFCITFANIPLFRVCAATTTHTYCILGPIIVMTHDLLVLLSISTKLLLVSLIGTRTGRLQSFFSGSGLPRVSKLLMRTGQQYYLVTAVVNVAMVFIMISPSFSPIYHAIIFVPNIAISNIAACRVYRRVKLGMINDGSVGFYSETLGHHPESTLRFCTISGGNLSITNRHSTNRLQA</sequence>
<evidence type="ECO:0000313" key="3">
    <source>
        <dbReference type="Proteomes" id="UP001212997"/>
    </source>
</evidence>
<name>A0AAD5YGZ2_9APHY</name>
<evidence type="ECO:0000256" key="1">
    <source>
        <dbReference type="SAM" id="Phobius"/>
    </source>
</evidence>
<feature type="transmembrane region" description="Helical" evidence="1">
    <location>
        <begin position="223"/>
        <end position="240"/>
    </location>
</feature>
<feature type="transmembrane region" description="Helical" evidence="1">
    <location>
        <begin position="61"/>
        <end position="82"/>
    </location>
</feature>
<comment type="caution">
    <text evidence="2">The sequence shown here is derived from an EMBL/GenBank/DDBJ whole genome shotgun (WGS) entry which is preliminary data.</text>
</comment>
<protein>
    <submittedName>
        <fullName evidence="2">Uncharacterized protein</fullName>
    </submittedName>
</protein>
<feature type="transmembrane region" description="Helical" evidence="1">
    <location>
        <begin position="246"/>
        <end position="267"/>
    </location>
</feature>
<gene>
    <name evidence="2" type="ORF">NLI96_g5397</name>
</gene>
<feature type="transmembrane region" description="Helical" evidence="1">
    <location>
        <begin position="23"/>
        <end position="41"/>
    </location>
</feature>
<dbReference type="Proteomes" id="UP001212997">
    <property type="component" value="Unassembled WGS sequence"/>
</dbReference>
<feature type="transmembrane region" description="Helical" evidence="1">
    <location>
        <begin position="94"/>
        <end position="113"/>
    </location>
</feature>
<feature type="transmembrane region" description="Helical" evidence="1">
    <location>
        <begin position="125"/>
        <end position="150"/>
    </location>
</feature>
<keyword evidence="1" id="KW-1133">Transmembrane helix</keyword>
<dbReference type="AlphaFoldDB" id="A0AAD5YGZ2"/>
<dbReference type="EMBL" id="JANAWD010000176">
    <property type="protein sequence ID" value="KAJ3484788.1"/>
    <property type="molecule type" value="Genomic_DNA"/>
</dbReference>
<proteinExistence type="predicted"/>
<feature type="transmembrane region" description="Helical" evidence="1">
    <location>
        <begin position="170"/>
        <end position="193"/>
    </location>
</feature>
<evidence type="ECO:0000313" key="2">
    <source>
        <dbReference type="EMBL" id="KAJ3484788.1"/>
    </source>
</evidence>
<keyword evidence="1" id="KW-0812">Transmembrane</keyword>
<keyword evidence="1" id="KW-0472">Membrane</keyword>
<accession>A0AAD5YGZ2</accession>
<organism evidence="2 3">
    <name type="scientific">Meripilus lineatus</name>
    <dbReference type="NCBI Taxonomy" id="2056292"/>
    <lineage>
        <taxon>Eukaryota</taxon>
        <taxon>Fungi</taxon>
        <taxon>Dikarya</taxon>
        <taxon>Basidiomycota</taxon>
        <taxon>Agaricomycotina</taxon>
        <taxon>Agaricomycetes</taxon>
        <taxon>Polyporales</taxon>
        <taxon>Meripilaceae</taxon>
        <taxon>Meripilus</taxon>
    </lineage>
</organism>